<dbReference type="InterPro" id="IPR052727">
    <property type="entry name" value="Rab4/Rab5_effector"/>
</dbReference>
<dbReference type="PANTHER" id="PTHR13510:SF44">
    <property type="entry name" value="RABENOSYN-5"/>
    <property type="match status" value="1"/>
</dbReference>
<proteinExistence type="predicted"/>
<sequence>MVDLWYVPDRSSIIKTCDYSISRITSTMPASPVHHTRFRLPALTSVQKEHFRRLATGLLDQAVEETELLSTTFNMDQDHNDYWKHVRSHHGLKLYKAAKPANGSPSADLMMTGIVQGSLDDVMTSVYADTTAMFQMQSALSMPKDHLDCEILHAIDTTSSTHPHHPYYFRGLKWCATNWPGRTLSKPRDFCYFEATGVSTSSITTSTTNNNNTDDTTFGYCLMESFDLAHCQSLDALSIVRGKLSIRHIFKQLPIGCVLVTTHCSIDACMGGPLSSWMRDGSGSSLPHLLALSRAADIAESVRLSMKLRQHAGGCLSPSRSFAGMFHGSSSSSACSLCQRHQRTNNMARKRIVEPSYGQHIRTSKRPFCEECLRTDHHSLTRPDNITCTTQQATQTLREGQQVNQALPSRRHHQQHAAATDLPPTKVVPMLDLDYNSHDDEFDDDDGEASVYSGIDIRSTVQSHLDIYESEDEGDDVEEAGTPIMRARRTHADRTCSQLAHLTAKMDDTLRLLRRNKTHVDFCRSHGRVEVL</sequence>
<accession>A0A418D197</accession>
<reference evidence="1 2" key="1">
    <citation type="submission" date="2018-08" db="EMBL/GenBank/DDBJ databases">
        <title>Aphanomyces genome sequencing and annotation.</title>
        <authorList>
            <person name="Minardi D."/>
            <person name="Oidtmann B."/>
            <person name="Van Der Giezen M."/>
            <person name="Studholme D.J."/>
        </authorList>
    </citation>
    <scope>NUCLEOTIDE SEQUENCE [LARGE SCALE GENOMIC DNA]</scope>
    <source>
        <strain evidence="1 2">Sv</strain>
    </source>
</reference>
<organism evidence="1 2">
    <name type="scientific">Aphanomyces astaci</name>
    <name type="common">Crayfish plague agent</name>
    <dbReference type="NCBI Taxonomy" id="112090"/>
    <lineage>
        <taxon>Eukaryota</taxon>
        <taxon>Sar</taxon>
        <taxon>Stramenopiles</taxon>
        <taxon>Oomycota</taxon>
        <taxon>Saprolegniomycetes</taxon>
        <taxon>Saprolegniales</taxon>
        <taxon>Verrucalvaceae</taxon>
        <taxon>Aphanomyces</taxon>
    </lineage>
</organism>
<gene>
    <name evidence="1" type="ORF">DYB35_008993</name>
</gene>
<evidence type="ECO:0000313" key="2">
    <source>
        <dbReference type="Proteomes" id="UP000285712"/>
    </source>
</evidence>
<dbReference type="AlphaFoldDB" id="A0A418D197"/>
<evidence type="ECO:0000313" key="1">
    <source>
        <dbReference type="EMBL" id="RHY88068.1"/>
    </source>
</evidence>
<dbReference type="InterPro" id="IPR023393">
    <property type="entry name" value="START-like_dom_sf"/>
</dbReference>
<dbReference type="Gene3D" id="3.30.530.20">
    <property type="match status" value="1"/>
</dbReference>
<protein>
    <recommendedName>
        <fullName evidence="3">START domain-containing protein</fullName>
    </recommendedName>
</protein>
<comment type="caution">
    <text evidence="1">The sequence shown here is derived from an EMBL/GenBank/DDBJ whole genome shotgun (WGS) entry which is preliminary data.</text>
</comment>
<dbReference type="PANTHER" id="PTHR13510">
    <property type="entry name" value="FYVE-FINGER-CONTAINING RAB5 EFFECTOR PROTEIN RABENOSYN-5-RELATED"/>
    <property type="match status" value="1"/>
</dbReference>
<name>A0A418D197_APHAT</name>
<evidence type="ECO:0008006" key="3">
    <source>
        <dbReference type="Google" id="ProtNLM"/>
    </source>
</evidence>
<dbReference type="Proteomes" id="UP000285712">
    <property type="component" value="Unassembled WGS sequence"/>
</dbReference>
<dbReference type="EMBL" id="QUTG01004475">
    <property type="protein sequence ID" value="RHY88068.1"/>
    <property type="molecule type" value="Genomic_DNA"/>
</dbReference>
<dbReference type="VEuPathDB" id="FungiDB:H257_17358"/>